<evidence type="ECO:0000256" key="4">
    <source>
        <dbReference type="ARBA" id="ARBA00023004"/>
    </source>
</evidence>
<comment type="cofactor">
    <cofactor evidence="6">
        <name>[2Fe-2S] cluster</name>
        <dbReference type="ChEBI" id="CHEBI:190135"/>
    </cofactor>
</comment>
<dbReference type="InterPro" id="IPR001055">
    <property type="entry name" value="Adrenodoxin-like"/>
</dbReference>
<dbReference type="AlphaFoldDB" id="A0A318ECC4"/>
<evidence type="ECO:0000259" key="7">
    <source>
        <dbReference type="PROSITE" id="PS51085"/>
    </source>
</evidence>
<evidence type="ECO:0000256" key="3">
    <source>
        <dbReference type="ARBA" id="ARBA00022723"/>
    </source>
</evidence>
<comment type="caution">
    <text evidence="8">The sequence shown here is derived from an EMBL/GenBank/DDBJ whole genome shotgun (WGS) entry which is preliminary data.</text>
</comment>
<dbReference type="InterPro" id="IPR001041">
    <property type="entry name" value="2Fe-2S_ferredoxin-type"/>
</dbReference>
<feature type="domain" description="2Fe-2S ferredoxin-type" evidence="7">
    <location>
        <begin position="1"/>
        <end position="102"/>
    </location>
</feature>
<evidence type="ECO:0000256" key="1">
    <source>
        <dbReference type="ARBA" id="ARBA00010914"/>
    </source>
</evidence>
<dbReference type="InterPro" id="IPR012675">
    <property type="entry name" value="Beta-grasp_dom_sf"/>
</dbReference>
<name>A0A318ECC4_9GAMM</name>
<dbReference type="Pfam" id="PF00111">
    <property type="entry name" value="Fer2"/>
    <property type="match status" value="1"/>
</dbReference>
<sequence>MKIHVKDRNGHDEIIECDAGNLLMRVLAERDFVDATCGGECSCGTCQVYVGTDHFARLSAPGEFERELLEGLTNTQPTSRLSCQITLDGDLDGLTLEIAKPE</sequence>
<organism evidence="8 9">
    <name type="scientific">Sinimarinibacterium flocculans</name>
    <dbReference type="NCBI Taxonomy" id="985250"/>
    <lineage>
        <taxon>Bacteria</taxon>
        <taxon>Pseudomonadati</taxon>
        <taxon>Pseudomonadota</taxon>
        <taxon>Gammaproteobacteria</taxon>
        <taxon>Nevskiales</taxon>
        <taxon>Nevskiaceae</taxon>
        <taxon>Sinimarinibacterium</taxon>
    </lineage>
</organism>
<protein>
    <submittedName>
        <fullName evidence="8">2Fe-2S ferredoxin</fullName>
    </submittedName>
</protein>
<keyword evidence="4" id="KW-0408">Iron</keyword>
<dbReference type="EMBL" id="QICN01000002">
    <property type="protein sequence ID" value="PXV70153.1"/>
    <property type="molecule type" value="Genomic_DNA"/>
</dbReference>
<dbReference type="GO" id="GO:0140647">
    <property type="term" value="P:P450-containing electron transport chain"/>
    <property type="evidence" value="ECO:0007669"/>
    <property type="project" value="InterPro"/>
</dbReference>
<dbReference type="PRINTS" id="PR00355">
    <property type="entry name" value="ADRENODOXIN"/>
</dbReference>
<keyword evidence="5" id="KW-0411">Iron-sulfur</keyword>
<evidence type="ECO:0000313" key="9">
    <source>
        <dbReference type="Proteomes" id="UP000248330"/>
    </source>
</evidence>
<keyword evidence="9" id="KW-1185">Reference proteome</keyword>
<dbReference type="Gene3D" id="3.10.20.30">
    <property type="match status" value="1"/>
</dbReference>
<dbReference type="SUPFAM" id="SSF54292">
    <property type="entry name" value="2Fe-2S ferredoxin-like"/>
    <property type="match status" value="1"/>
</dbReference>
<dbReference type="Proteomes" id="UP000248330">
    <property type="component" value="Unassembled WGS sequence"/>
</dbReference>
<dbReference type="PROSITE" id="PS51085">
    <property type="entry name" value="2FE2S_FER_2"/>
    <property type="match status" value="1"/>
</dbReference>
<keyword evidence="3" id="KW-0479">Metal-binding</keyword>
<comment type="similarity">
    <text evidence="1">Belongs to the adrenodoxin/putidaredoxin family.</text>
</comment>
<evidence type="ECO:0000256" key="2">
    <source>
        <dbReference type="ARBA" id="ARBA00022714"/>
    </source>
</evidence>
<accession>A0A318ECC4</accession>
<evidence type="ECO:0000313" key="8">
    <source>
        <dbReference type="EMBL" id="PXV70153.1"/>
    </source>
</evidence>
<dbReference type="PANTHER" id="PTHR23426:SF65">
    <property type="entry name" value="FERREDOXIN-2, MITOCHONDRIAL"/>
    <property type="match status" value="1"/>
</dbReference>
<gene>
    <name evidence="8" type="ORF">C8D93_1025</name>
</gene>
<dbReference type="PANTHER" id="PTHR23426">
    <property type="entry name" value="FERREDOXIN/ADRENODOXIN"/>
    <property type="match status" value="1"/>
</dbReference>
<proteinExistence type="inferred from homology"/>
<reference evidence="8 9" key="1">
    <citation type="submission" date="2018-04" db="EMBL/GenBank/DDBJ databases">
        <title>Genomic Encyclopedia of Type Strains, Phase IV (KMG-IV): sequencing the most valuable type-strain genomes for metagenomic binning, comparative biology and taxonomic classification.</title>
        <authorList>
            <person name="Goeker M."/>
        </authorList>
    </citation>
    <scope>NUCLEOTIDE SEQUENCE [LARGE SCALE GENOMIC DNA]</scope>
    <source>
        <strain evidence="8 9">DSM 104150</strain>
    </source>
</reference>
<dbReference type="GO" id="GO:0046872">
    <property type="term" value="F:metal ion binding"/>
    <property type="evidence" value="ECO:0007669"/>
    <property type="project" value="UniProtKB-KW"/>
</dbReference>
<evidence type="ECO:0000256" key="5">
    <source>
        <dbReference type="ARBA" id="ARBA00023014"/>
    </source>
</evidence>
<dbReference type="GO" id="GO:0051537">
    <property type="term" value="F:2 iron, 2 sulfur cluster binding"/>
    <property type="evidence" value="ECO:0007669"/>
    <property type="project" value="UniProtKB-KW"/>
</dbReference>
<dbReference type="InterPro" id="IPR036010">
    <property type="entry name" value="2Fe-2S_ferredoxin-like_sf"/>
</dbReference>
<dbReference type="GO" id="GO:0009055">
    <property type="term" value="F:electron transfer activity"/>
    <property type="evidence" value="ECO:0007669"/>
    <property type="project" value="TreeGrafter"/>
</dbReference>
<keyword evidence="2" id="KW-0001">2Fe-2S</keyword>
<evidence type="ECO:0000256" key="6">
    <source>
        <dbReference type="ARBA" id="ARBA00034078"/>
    </source>
</evidence>